<dbReference type="OrthoDB" id="540503at2759"/>
<dbReference type="Pfam" id="PF03407">
    <property type="entry name" value="Nucleotid_trans"/>
    <property type="match status" value="1"/>
</dbReference>
<dbReference type="GO" id="GO:0016757">
    <property type="term" value="F:glycosyltransferase activity"/>
    <property type="evidence" value="ECO:0007669"/>
    <property type="project" value="InterPro"/>
</dbReference>
<dbReference type="Gramene" id="CDF39638">
    <property type="protein sequence ID" value="CDF39638"/>
    <property type="gene ID" value="CHC_T00008622001"/>
</dbReference>
<proteinExistence type="predicted"/>
<dbReference type="InterPro" id="IPR005069">
    <property type="entry name" value="Nucl-diP-sugar_transferase"/>
</dbReference>
<accession>R7QPE0</accession>
<gene>
    <name evidence="2" type="ORF">CHC_T00008622001</name>
</gene>
<reference evidence="3" key="1">
    <citation type="journal article" date="2013" name="Proc. Natl. Acad. Sci. U.S.A.">
        <title>Genome structure and metabolic features in the red seaweed Chondrus crispus shed light on evolution of the Archaeplastida.</title>
        <authorList>
            <person name="Collen J."/>
            <person name="Porcel B."/>
            <person name="Carre W."/>
            <person name="Ball S.G."/>
            <person name="Chaparro C."/>
            <person name="Tonon T."/>
            <person name="Barbeyron T."/>
            <person name="Michel G."/>
            <person name="Noel B."/>
            <person name="Valentin K."/>
            <person name="Elias M."/>
            <person name="Artiguenave F."/>
            <person name="Arun A."/>
            <person name="Aury J.M."/>
            <person name="Barbosa-Neto J.F."/>
            <person name="Bothwell J.H."/>
            <person name="Bouget F.Y."/>
            <person name="Brillet L."/>
            <person name="Cabello-Hurtado F."/>
            <person name="Capella-Gutierrez S."/>
            <person name="Charrier B."/>
            <person name="Cladiere L."/>
            <person name="Cock J.M."/>
            <person name="Coelho S.M."/>
            <person name="Colleoni C."/>
            <person name="Czjzek M."/>
            <person name="Da Silva C."/>
            <person name="Delage L."/>
            <person name="Denoeud F."/>
            <person name="Deschamps P."/>
            <person name="Dittami S.M."/>
            <person name="Gabaldon T."/>
            <person name="Gachon C.M."/>
            <person name="Groisillier A."/>
            <person name="Herve C."/>
            <person name="Jabbari K."/>
            <person name="Katinka M."/>
            <person name="Kloareg B."/>
            <person name="Kowalczyk N."/>
            <person name="Labadie K."/>
            <person name="Leblanc C."/>
            <person name="Lopez P.J."/>
            <person name="McLachlan D.H."/>
            <person name="Meslet-Cladiere L."/>
            <person name="Moustafa A."/>
            <person name="Nehr Z."/>
            <person name="Nyvall Collen P."/>
            <person name="Panaud O."/>
            <person name="Partensky F."/>
            <person name="Poulain J."/>
            <person name="Rensing S.A."/>
            <person name="Rousvoal S."/>
            <person name="Samson G."/>
            <person name="Symeonidi A."/>
            <person name="Weissenbach J."/>
            <person name="Zambounis A."/>
            <person name="Wincker P."/>
            <person name="Boyen C."/>
        </authorList>
    </citation>
    <scope>NUCLEOTIDE SEQUENCE [LARGE SCALE GENOMIC DNA]</scope>
    <source>
        <strain evidence="3">cv. Stackhouse</strain>
    </source>
</reference>
<protein>
    <submittedName>
        <fullName evidence="2">Glycosyl transferase family GT77 cell wall polysaccharide biosynthesis</fullName>
    </submittedName>
</protein>
<organism evidence="2 3">
    <name type="scientific">Chondrus crispus</name>
    <name type="common">Carrageen Irish moss</name>
    <name type="synonym">Polymorpha crispa</name>
    <dbReference type="NCBI Taxonomy" id="2769"/>
    <lineage>
        <taxon>Eukaryota</taxon>
        <taxon>Rhodophyta</taxon>
        <taxon>Florideophyceae</taxon>
        <taxon>Rhodymeniophycidae</taxon>
        <taxon>Gigartinales</taxon>
        <taxon>Gigartinaceae</taxon>
        <taxon>Chondrus</taxon>
    </lineage>
</organism>
<keyword evidence="2" id="KW-0808">Transferase</keyword>
<evidence type="ECO:0000313" key="3">
    <source>
        <dbReference type="Proteomes" id="UP000012073"/>
    </source>
</evidence>
<dbReference type="PANTHER" id="PTHR47483:SF1">
    <property type="entry name" value="BETA-ARABINOFURANOSYLTRANSFERASE RAY1"/>
    <property type="match status" value="1"/>
</dbReference>
<dbReference type="AlphaFoldDB" id="R7QPE0"/>
<sequence length="555" mass="63177">MFHIANESKATVAVIMNGDIILLDDFMSTLKRILTRFEHFLLISARYDLDKLPEDADEDKSTFNEKLRSHALRNGVLHTYGGMDLWAWNLDGPRLFDGEMPHFIFGRGKYDNWLTHETIQAGRRHVIDASEAVMSIHVRHSYSLVTQSGRNLLSAENTAFWSKGKKSKFELFVNIYLSLHSGTYKNQMGSILFAPWRLARCLEPQGTCLVRRARPGSCNCEYTGSSVATQTDPVTQECSRVIQCGMVSKEAKNDYNIPIAKPGDEKEPSSFGMPLTLPSVSERVAINNTVIVTALNYGYRDIMMNWVCNLRHLNITNFIISAFDRDLYEYAYVRGLPVYLETEVLQGHNASLSDVAYGTDSFKKLTKLKSRVVLRFLKLGYNVLWSDADIIWFKDPLQNLWAHNVDLAIQSNAPDNELCNAKRRINSGFYLALSNRKVISSFEAVIKFASKSRMSEQPCFYDVLCGKEGERRVGTNRCIYKGMVLQLLDRRFYPNGMTDGIWDVAAGQILQAFPGLVILHNNWVKGSGAKNERFKRHGFEFFDSKKGLCRYTKSF</sequence>
<dbReference type="EMBL" id="HG002060">
    <property type="protein sequence ID" value="CDF39638.1"/>
    <property type="molecule type" value="Genomic_DNA"/>
</dbReference>
<dbReference type="Proteomes" id="UP000012073">
    <property type="component" value="Unassembled WGS sequence"/>
</dbReference>
<dbReference type="PANTHER" id="PTHR47483">
    <property type="entry name" value="BETA-ARABINOFURANOSYLTRANSFERASE RAY1"/>
    <property type="match status" value="1"/>
</dbReference>
<dbReference type="GeneID" id="17317646"/>
<keyword evidence="3" id="KW-1185">Reference proteome</keyword>
<dbReference type="KEGG" id="ccp:CHC_T00008622001"/>
<evidence type="ECO:0000259" key="1">
    <source>
        <dbReference type="Pfam" id="PF03407"/>
    </source>
</evidence>
<feature type="domain" description="Nucleotide-diphospho-sugar transferase" evidence="1">
    <location>
        <begin position="315"/>
        <end position="534"/>
    </location>
</feature>
<evidence type="ECO:0000313" key="2">
    <source>
        <dbReference type="EMBL" id="CDF39638.1"/>
    </source>
</evidence>
<dbReference type="InterPro" id="IPR044575">
    <property type="entry name" value="RAY1-like"/>
</dbReference>
<name>R7QPE0_CHOCR</name>
<dbReference type="RefSeq" id="XP_005709932.1">
    <property type="nucleotide sequence ID" value="XM_005709875.1"/>
</dbReference>